<organism evidence="2 3">
    <name type="scientific">Actinomadura alba</name>
    <dbReference type="NCBI Taxonomy" id="406431"/>
    <lineage>
        <taxon>Bacteria</taxon>
        <taxon>Bacillati</taxon>
        <taxon>Actinomycetota</taxon>
        <taxon>Actinomycetes</taxon>
        <taxon>Streptosporangiales</taxon>
        <taxon>Thermomonosporaceae</taxon>
        <taxon>Actinomadura</taxon>
    </lineage>
</organism>
<comment type="caution">
    <text evidence="2">The sequence shown here is derived from an EMBL/GenBank/DDBJ whole genome shotgun (WGS) entry which is preliminary data.</text>
</comment>
<accession>A0ABR7LHE3</accession>
<dbReference type="Proteomes" id="UP000805614">
    <property type="component" value="Unassembled WGS sequence"/>
</dbReference>
<keyword evidence="3" id="KW-1185">Reference proteome</keyword>
<protein>
    <recommendedName>
        <fullName evidence="4">Phage-related protein</fullName>
    </recommendedName>
</protein>
<dbReference type="RefSeq" id="WP_187241187.1">
    <property type="nucleotide sequence ID" value="NZ_BAAAOK010000011.1"/>
</dbReference>
<sequence length="772" mass="79219">MADTALIFSIFARGGRRTAAEFERVARGADEVADKTAALGKVAAKVGKTTLIKTAQIGALSALAGGAAAAAASVLQLGAALAPAAGLLAALPAAAVMAQAALGTLKLATVGVGDAMKAALSGDGKKFEEALKKLAPAARQFAQEFRAISPAFREFQQNAQQGFFEQLTGSLGGFSNLLQKTGPYVRTLAAEMGLWARGLISFVTAEQSIGRIQTILGMTRQSLGDLRGALRPVLDGFLAIAEVGSVFLRGLAPGMADVITKFGQFLSAAAESGRAMEWMETGLAVVKQLGAVLSNLGGIVRSVFSAAGASGGNLLGTFGALTGELNKFLKTAEGRTALAQIFQGLAGIGKALAPVLTALVKGLGSIAPAVGRIAMAVGPVLTTAINALAPALKALEPGITALIRGMGGAFKALAPALVPLAAAISGIAVGLSPVLPALGKLIAMLALGLAEHITRMLPVLPGLVQAIIQLGMAMGTALLDAVTAISPYLPDLVTALTDMLIALVPIIPEVIKLVIALAPMIPVLTDMIVLWTDLATTVMPVFNGAIATLVFLLGGLVDIVKWAWGYIAAYIRDRIDNAASAINWFADLPYKFGLWFGKARDAVLRVFSGAKDWLYNAGRNTLIGLWNGIKSMASTIARWVGDLITRIIPGPIRDALNLGSPSRLTHYFGRMVGVGLANGIDATRALVAGAAAGLAAAAVPAVAPGGGAPAPRPVGMSRPGVGGGRGEDNVAALEAAFERVIRRLSIELNGEPVGRVVSQTEGRKAYMRRRVS</sequence>
<evidence type="ECO:0000313" key="3">
    <source>
        <dbReference type="Proteomes" id="UP000805614"/>
    </source>
</evidence>
<keyword evidence="1" id="KW-0812">Transmembrane</keyword>
<name>A0ABR7LHE3_9ACTN</name>
<gene>
    <name evidence="2" type="ORF">HKK74_01875</name>
</gene>
<proteinExistence type="predicted"/>
<dbReference type="EMBL" id="JABVEC010000001">
    <property type="protein sequence ID" value="MBC6464252.1"/>
    <property type="molecule type" value="Genomic_DNA"/>
</dbReference>
<keyword evidence="1" id="KW-1133">Transmembrane helix</keyword>
<evidence type="ECO:0000313" key="2">
    <source>
        <dbReference type="EMBL" id="MBC6464252.1"/>
    </source>
</evidence>
<evidence type="ECO:0008006" key="4">
    <source>
        <dbReference type="Google" id="ProtNLM"/>
    </source>
</evidence>
<evidence type="ECO:0000256" key="1">
    <source>
        <dbReference type="SAM" id="Phobius"/>
    </source>
</evidence>
<reference evidence="2 3" key="1">
    <citation type="submission" date="2020-06" db="EMBL/GenBank/DDBJ databases">
        <title>Actinomadura xiongansis sp. nov., isolated from soil of Baiyangdian.</title>
        <authorList>
            <person name="Zhang X."/>
        </authorList>
    </citation>
    <scope>NUCLEOTIDE SEQUENCE [LARGE SCALE GENOMIC DNA]</scope>
    <source>
        <strain evidence="2 3">HBUM206468</strain>
    </source>
</reference>
<feature type="transmembrane region" description="Helical" evidence="1">
    <location>
        <begin position="459"/>
        <end position="479"/>
    </location>
</feature>
<feature type="transmembrane region" description="Helical" evidence="1">
    <location>
        <begin position="420"/>
        <end position="447"/>
    </location>
</feature>
<keyword evidence="1" id="KW-0472">Membrane</keyword>
<feature type="transmembrane region" description="Helical" evidence="1">
    <location>
        <begin position="544"/>
        <end position="564"/>
    </location>
</feature>